<keyword evidence="3" id="KW-1185">Reference proteome</keyword>
<feature type="region of interest" description="Disordered" evidence="1">
    <location>
        <begin position="697"/>
        <end position="742"/>
    </location>
</feature>
<sequence>MCRWVQSHYGACQHQQTYVEEFCSKSTAVTTSAPHRKAHGKTPAPGSYWTPDEGEGPTGRPGDRGKGKSSEHDRGSTSSRPPPSTNNKKKKSSKHHRIATTSSEHSFTPIPEETAEDIASLEQQQQKNKRHQKPLSPRRFSEPAPLNMAGLAPFGKSTFRNLISNVGSPQLANPVTTTKNHNDNEEMKPDLNQQGGSFRIRQSGIREQFDESCNLPQSNETCRYLSRPSGGDINSSNVDSEPHRESSSSSDAPQFTDTASSAQDSIDAIERDLDMMKTEITSLRGAEAKQPPQMEDFPALPTRRSKIPVPQTEPQPQELTFTSRAAVLQARHERQEKEKRDKLAEEKLEREKASPERPPGAEQFPGLGTPSSTSSQRTAGSSGGLGTRKLSWNLVAATGMKAAVDKGAAGKRSSIGSAGASTVSASRTSRGSISSLNSPQQVVTSSFAGTDSQLASSEAGDSSVIISPQMQRSRIGTPSVGTVKPSQSASTLGKQSPRFAQPTQATARRVDETLRKDSAMSKPSPEGSPTKSTRTLTQSPKKRAPLPTNWTVSPESSPSKQSFVTAVGSIHTSPARSGDASSSPEVKVLSPIQPNGNSPEQTLRKKASSYMSPTKATTQRNIETLGQETLRQSPPRLSKAVAKIETNVAPVTAIMSPLENTPPLAAPLSGSTLASDSPGGFQPHNITERVMEQLRTGRPAAMADSSSTAPEGTASRNVSSSTASVFSPPTQATTRQTRRSTIGSPVVEMLAAKAKAAGFPQVANTTVQRRGSHGHLLTPIVKRLGKEGLLKSPESLPQVEEEVPQINPLVAVGPQSFPIPTPSTLPQNLPMPVISNMAPGLPVPPMATQPGAQMVPPTAPRPTVIPPHLAHVARQAAAQQAAWNGPNTGFSASAVRPPNSRTGSLRATAAEFKPMGQPQQVYKQADQTQQRPPLSYYDKDDWRNMGQGERDRITALRNGLPGGRELPQNRSQDASSTGCYPLGPAPNHLIAPGSQGWNGMDQNQREEMLYRIRSLQNGIRPGEGGVPHDTAPPANFAPAVAGPCQYAPDRQGLQSVMNGSPAHRNPPTAVQQPAGDVPAQSSPAAPSKEDRNVFITFQRPKTHVAETGAVLKPELNEATNAIQWFKESADGSKVMVHFGRGAAPDAGTPELSPTSNDTSPPKPFTPSPPSARRWRIGSLHDNKYGWKGGDGLEISFRGSGSNAERDPNPPSDVNFGHQQFRGSDLNNGARFIGGDKNHGSDSPPLAPRSREQWAKLMGHERVPCSTLNLEAREAVPYPPLWEDSKYGPFGFCTPCYPGYLP</sequence>
<feature type="region of interest" description="Disordered" evidence="1">
    <location>
        <begin position="405"/>
        <end position="621"/>
    </location>
</feature>
<evidence type="ECO:0000313" key="2">
    <source>
        <dbReference type="EMBL" id="KAK4504502.1"/>
    </source>
</evidence>
<feature type="compositionally biased region" description="Polar residues" evidence="1">
    <location>
        <begin position="439"/>
        <end position="494"/>
    </location>
</feature>
<feature type="compositionally biased region" description="Polar residues" evidence="1">
    <location>
        <begin position="251"/>
        <end position="264"/>
    </location>
</feature>
<feature type="compositionally biased region" description="Polar residues" evidence="1">
    <location>
        <begin position="1216"/>
        <end position="1226"/>
    </location>
</feature>
<feature type="region of interest" description="Disordered" evidence="1">
    <location>
        <begin position="915"/>
        <end position="945"/>
    </location>
</feature>
<feature type="region of interest" description="Disordered" evidence="1">
    <location>
        <begin position="28"/>
        <end position="152"/>
    </location>
</feature>
<organism evidence="2 3">
    <name type="scientific">Zasmidium cellare</name>
    <name type="common">Wine cellar mold</name>
    <name type="synonym">Racodium cellare</name>
    <dbReference type="NCBI Taxonomy" id="395010"/>
    <lineage>
        <taxon>Eukaryota</taxon>
        <taxon>Fungi</taxon>
        <taxon>Dikarya</taxon>
        <taxon>Ascomycota</taxon>
        <taxon>Pezizomycotina</taxon>
        <taxon>Dothideomycetes</taxon>
        <taxon>Dothideomycetidae</taxon>
        <taxon>Mycosphaerellales</taxon>
        <taxon>Mycosphaerellaceae</taxon>
        <taxon>Zasmidium</taxon>
    </lineage>
</organism>
<feature type="compositionally biased region" description="Low complexity" evidence="1">
    <location>
        <begin position="424"/>
        <end position="438"/>
    </location>
</feature>
<feature type="compositionally biased region" description="Polar residues" evidence="1">
    <location>
        <begin position="609"/>
        <end position="621"/>
    </location>
</feature>
<dbReference type="EMBL" id="JAXOVC010000003">
    <property type="protein sequence ID" value="KAK4504502.1"/>
    <property type="molecule type" value="Genomic_DNA"/>
</dbReference>
<feature type="compositionally biased region" description="Polar residues" evidence="1">
    <location>
        <begin position="968"/>
        <end position="978"/>
    </location>
</feature>
<feature type="compositionally biased region" description="Low complexity" evidence="1">
    <location>
        <begin position="727"/>
        <end position="741"/>
    </location>
</feature>
<dbReference type="Proteomes" id="UP001305779">
    <property type="component" value="Unassembled WGS sequence"/>
</dbReference>
<feature type="compositionally biased region" description="Polar residues" evidence="1">
    <location>
        <begin position="527"/>
        <end position="539"/>
    </location>
</feature>
<feature type="compositionally biased region" description="Basic and acidic residues" evidence="1">
    <location>
        <begin position="61"/>
        <end position="75"/>
    </location>
</feature>
<accession>A0ABR0ESP2</accession>
<feature type="compositionally biased region" description="Polar residues" evidence="1">
    <location>
        <begin position="312"/>
        <end position="323"/>
    </location>
</feature>
<evidence type="ECO:0000313" key="3">
    <source>
        <dbReference type="Proteomes" id="UP001305779"/>
    </source>
</evidence>
<feature type="compositionally biased region" description="Polar residues" evidence="1">
    <location>
        <begin position="592"/>
        <end position="601"/>
    </location>
</feature>
<feature type="compositionally biased region" description="Basic and acidic residues" evidence="1">
    <location>
        <begin position="180"/>
        <end position="189"/>
    </location>
</feature>
<gene>
    <name evidence="2" type="ORF">PRZ48_005418</name>
</gene>
<feature type="region of interest" description="Disordered" evidence="1">
    <location>
        <begin position="1049"/>
        <end position="1091"/>
    </location>
</feature>
<feature type="compositionally biased region" description="Pro residues" evidence="1">
    <location>
        <begin position="1160"/>
        <end position="1169"/>
    </location>
</feature>
<feature type="compositionally biased region" description="Polar residues" evidence="1">
    <location>
        <begin position="548"/>
        <end position="584"/>
    </location>
</feature>
<feature type="region of interest" description="Disordered" evidence="1">
    <location>
        <begin position="220"/>
        <end position="265"/>
    </location>
</feature>
<feature type="region of interest" description="Disordered" evidence="1">
    <location>
        <begin position="957"/>
        <end position="981"/>
    </location>
</feature>
<feature type="compositionally biased region" description="Low complexity" evidence="1">
    <location>
        <begin position="371"/>
        <end position="380"/>
    </location>
</feature>
<feature type="compositionally biased region" description="Polar residues" evidence="1">
    <location>
        <begin position="917"/>
        <end position="932"/>
    </location>
</feature>
<feature type="compositionally biased region" description="Polar residues" evidence="1">
    <location>
        <begin position="165"/>
        <end position="179"/>
    </location>
</feature>
<feature type="region of interest" description="Disordered" evidence="1">
    <location>
        <begin position="283"/>
        <end position="387"/>
    </location>
</feature>
<protein>
    <submittedName>
        <fullName evidence="2">Uncharacterized protein</fullName>
    </submittedName>
</protein>
<feature type="region of interest" description="Disordered" evidence="1">
    <location>
        <begin position="1139"/>
        <end position="1175"/>
    </location>
</feature>
<evidence type="ECO:0000256" key="1">
    <source>
        <dbReference type="SAM" id="MobiDB-lite"/>
    </source>
</evidence>
<feature type="region of interest" description="Disordered" evidence="1">
    <location>
        <begin position="1195"/>
        <end position="1247"/>
    </location>
</feature>
<comment type="caution">
    <text evidence="2">The sequence shown here is derived from an EMBL/GenBank/DDBJ whole genome shotgun (WGS) entry which is preliminary data.</text>
</comment>
<name>A0ABR0ESP2_ZASCE</name>
<feature type="compositionally biased region" description="Polar residues" evidence="1">
    <location>
        <begin position="704"/>
        <end position="725"/>
    </location>
</feature>
<feature type="compositionally biased region" description="Polar residues" evidence="1">
    <location>
        <begin position="414"/>
        <end position="423"/>
    </location>
</feature>
<feature type="compositionally biased region" description="Basic and acidic residues" evidence="1">
    <location>
        <begin position="508"/>
        <end position="519"/>
    </location>
</feature>
<proteinExistence type="predicted"/>
<feature type="region of interest" description="Disordered" evidence="1">
    <location>
        <begin position="165"/>
        <end position="196"/>
    </location>
</feature>
<feature type="compositionally biased region" description="Basic residues" evidence="1">
    <location>
        <begin position="87"/>
        <end position="98"/>
    </location>
</feature>
<reference evidence="2 3" key="1">
    <citation type="journal article" date="2023" name="G3 (Bethesda)">
        <title>A chromosome-level genome assembly of Zasmidium syzygii isolated from banana leaves.</title>
        <authorList>
            <person name="van Westerhoven A.C."/>
            <person name="Mehrabi R."/>
            <person name="Talebi R."/>
            <person name="Steentjes M.B.F."/>
            <person name="Corcolon B."/>
            <person name="Chong P.A."/>
            <person name="Kema G.H.J."/>
            <person name="Seidl M.F."/>
        </authorList>
    </citation>
    <scope>NUCLEOTIDE SEQUENCE [LARGE SCALE GENOMIC DNA]</scope>
    <source>
        <strain evidence="2 3">P124</strain>
    </source>
</reference>
<feature type="compositionally biased region" description="Basic and acidic residues" evidence="1">
    <location>
        <begin position="330"/>
        <end position="355"/>
    </location>
</feature>